<dbReference type="CTD" id="4536"/>
<dbReference type="Pfam" id="PF00361">
    <property type="entry name" value="Proton_antipo_M"/>
    <property type="match status" value="1"/>
</dbReference>
<feature type="domain" description="NADH:quinone oxidoreductase/Mrp antiporter transmembrane" evidence="18">
    <location>
        <begin position="26"/>
        <end position="294"/>
    </location>
</feature>
<evidence type="ECO:0000256" key="8">
    <source>
        <dbReference type="ARBA" id="ARBA00022792"/>
    </source>
</evidence>
<dbReference type="EC" id="7.1.1.2" evidence="3 17"/>
<feature type="transmembrane region" description="Helical" evidence="17">
    <location>
        <begin position="61"/>
        <end position="84"/>
    </location>
</feature>
<keyword evidence="11 17" id="KW-1133">Transmembrane helix</keyword>
<protein>
    <recommendedName>
        <fullName evidence="4 17">NADH-ubiquinone oxidoreductase chain 2</fullName>
        <ecNumber evidence="3 17">7.1.1.2</ecNumber>
    </recommendedName>
</protein>
<comment type="function">
    <text evidence="17">Core subunit of the mitochondrial membrane respiratory chain NADH dehydrogenase (Complex I) which catalyzes electron transfer from NADH through the respiratory chain, using ubiquinone as an electron acceptor. Essential for the catalytic activity and assembly of complex I.</text>
</comment>
<evidence type="ECO:0000256" key="7">
    <source>
        <dbReference type="ARBA" id="ARBA00022692"/>
    </source>
</evidence>
<evidence type="ECO:0000256" key="6">
    <source>
        <dbReference type="ARBA" id="ARBA00022660"/>
    </source>
</evidence>
<comment type="catalytic activity">
    <reaction evidence="16 17">
        <text>a ubiquinone + NADH + 5 H(+)(in) = a ubiquinol + NAD(+) + 4 H(+)(out)</text>
        <dbReference type="Rhea" id="RHEA:29091"/>
        <dbReference type="Rhea" id="RHEA-COMP:9565"/>
        <dbReference type="Rhea" id="RHEA-COMP:9566"/>
        <dbReference type="ChEBI" id="CHEBI:15378"/>
        <dbReference type="ChEBI" id="CHEBI:16389"/>
        <dbReference type="ChEBI" id="CHEBI:17976"/>
        <dbReference type="ChEBI" id="CHEBI:57540"/>
        <dbReference type="ChEBI" id="CHEBI:57945"/>
        <dbReference type="EC" id="7.1.1.2"/>
    </reaction>
</comment>
<feature type="transmembrane region" description="Helical" evidence="17">
    <location>
        <begin position="6"/>
        <end position="23"/>
    </location>
</feature>
<feature type="transmembrane region" description="Helical" evidence="17">
    <location>
        <begin position="328"/>
        <end position="348"/>
    </location>
</feature>
<dbReference type="AlphaFoldDB" id="A0A0U1XFD9"/>
<feature type="transmembrane region" description="Helical" evidence="17">
    <location>
        <begin position="124"/>
        <end position="144"/>
    </location>
</feature>
<keyword evidence="14 17" id="KW-0496">Mitochondrion</keyword>
<dbReference type="PANTHER" id="PTHR46552:SF1">
    <property type="entry name" value="NADH-UBIQUINONE OXIDOREDUCTASE CHAIN 2"/>
    <property type="match status" value="1"/>
</dbReference>
<evidence type="ECO:0000256" key="3">
    <source>
        <dbReference type="ARBA" id="ARBA00012944"/>
    </source>
</evidence>
<evidence type="ECO:0000256" key="16">
    <source>
        <dbReference type="ARBA" id="ARBA00049551"/>
    </source>
</evidence>
<accession>A0A0U1XFD9</accession>
<organism evidence="19">
    <name type="scientific">Marisa cornuarietis</name>
    <name type="common">Ramshorn snail</name>
    <name type="synonym">Apple snail</name>
    <dbReference type="NCBI Taxonomy" id="75126"/>
    <lineage>
        <taxon>Eukaryota</taxon>
        <taxon>Metazoa</taxon>
        <taxon>Spiralia</taxon>
        <taxon>Lophotrochozoa</taxon>
        <taxon>Mollusca</taxon>
        <taxon>Gastropoda</taxon>
        <taxon>Caenogastropoda</taxon>
        <taxon>Architaenioglossa</taxon>
        <taxon>Ampullarioidea</taxon>
        <taxon>Ampullariidae</taxon>
        <taxon>Marisa</taxon>
    </lineage>
</organism>
<comment type="subcellular location">
    <subcellularLocation>
        <location evidence="1 17">Mitochondrion inner membrane</location>
        <topology evidence="1 17">Multi-pass membrane protein</topology>
    </subcellularLocation>
</comment>
<dbReference type="GO" id="GO:0008137">
    <property type="term" value="F:NADH dehydrogenase (ubiquinone) activity"/>
    <property type="evidence" value="ECO:0007669"/>
    <property type="project" value="UniProtKB-EC"/>
</dbReference>
<feature type="transmembrane region" description="Helical" evidence="17">
    <location>
        <begin position="248"/>
        <end position="268"/>
    </location>
</feature>
<keyword evidence="9 17" id="KW-1278">Translocase</keyword>
<dbReference type="PANTHER" id="PTHR46552">
    <property type="entry name" value="NADH-UBIQUINONE OXIDOREDUCTASE CHAIN 2"/>
    <property type="match status" value="1"/>
</dbReference>
<dbReference type="EMBL" id="KM100140">
    <property type="protein sequence ID" value="AIT57583.1"/>
    <property type="molecule type" value="Genomic_DNA"/>
</dbReference>
<dbReference type="RefSeq" id="YP_009093875.1">
    <property type="nucleotide sequence ID" value="NC_025334.1"/>
</dbReference>
<proteinExistence type="inferred from homology"/>
<dbReference type="GO" id="GO:0005743">
    <property type="term" value="C:mitochondrial inner membrane"/>
    <property type="evidence" value="ECO:0007669"/>
    <property type="project" value="UniProtKB-SubCell"/>
</dbReference>
<evidence type="ECO:0000256" key="4">
    <source>
        <dbReference type="ARBA" id="ARBA00021008"/>
    </source>
</evidence>
<feature type="transmembrane region" description="Helical" evidence="17">
    <location>
        <begin position="280"/>
        <end position="308"/>
    </location>
</feature>
<evidence type="ECO:0000256" key="15">
    <source>
        <dbReference type="ARBA" id="ARBA00023136"/>
    </source>
</evidence>
<evidence type="ECO:0000256" key="11">
    <source>
        <dbReference type="ARBA" id="ARBA00022989"/>
    </source>
</evidence>
<dbReference type="InterPro" id="IPR001750">
    <property type="entry name" value="ND/Mrp_TM"/>
</dbReference>
<keyword evidence="10 17" id="KW-0249">Electron transport</keyword>
<keyword evidence="13 17" id="KW-0830">Ubiquinone</keyword>
<feature type="transmembrane region" description="Helical" evidence="17">
    <location>
        <begin position="30"/>
        <end position="49"/>
    </location>
</feature>
<dbReference type="GO" id="GO:0006120">
    <property type="term" value="P:mitochondrial electron transport, NADH to ubiquinone"/>
    <property type="evidence" value="ECO:0007669"/>
    <property type="project" value="InterPro"/>
</dbReference>
<geneLocation type="mitochondrion" evidence="19"/>
<keyword evidence="6 17" id="KW-0679">Respiratory chain</keyword>
<dbReference type="InterPro" id="IPR050175">
    <property type="entry name" value="Complex_I_Subunit_2"/>
</dbReference>
<evidence type="ECO:0000256" key="10">
    <source>
        <dbReference type="ARBA" id="ARBA00022982"/>
    </source>
</evidence>
<evidence type="ECO:0000256" key="9">
    <source>
        <dbReference type="ARBA" id="ARBA00022967"/>
    </source>
</evidence>
<evidence type="ECO:0000256" key="5">
    <source>
        <dbReference type="ARBA" id="ARBA00022448"/>
    </source>
</evidence>
<feature type="transmembrane region" description="Helical" evidence="17">
    <location>
        <begin position="184"/>
        <end position="203"/>
    </location>
</feature>
<keyword evidence="5" id="KW-0813">Transport</keyword>
<reference evidence="19" key="1">
    <citation type="journal article" date="2014" name="Mitochondrial DNA">
        <title>Complete mitochondrial genome of the giant ramshorn snail Marisa cornuarietis (Gastropoda: Ampullariidae).</title>
        <authorList>
            <person name="Wang M."/>
            <person name="Qiu J.W."/>
        </authorList>
    </citation>
    <scope>NUCLEOTIDE SEQUENCE</scope>
</reference>
<keyword evidence="12 17" id="KW-0520">NAD</keyword>
<keyword evidence="15 17" id="KW-0472">Membrane</keyword>
<evidence type="ECO:0000259" key="18">
    <source>
        <dbReference type="Pfam" id="PF00361"/>
    </source>
</evidence>
<evidence type="ECO:0000256" key="12">
    <source>
        <dbReference type="ARBA" id="ARBA00023027"/>
    </source>
</evidence>
<dbReference type="GeneID" id="20834806"/>
<comment type="similarity">
    <text evidence="2 17">Belongs to the complex I subunit 2 family.</text>
</comment>
<evidence type="ECO:0000256" key="2">
    <source>
        <dbReference type="ARBA" id="ARBA00007012"/>
    </source>
</evidence>
<evidence type="ECO:0000313" key="19">
    <source>
        <dbReference type="EMBL" id="AIT57583.1"/>
    </source>
</evidence>
<keyword evidence="8 17" id="KW-0999">Mitochondrion inner membrane</keyword>
<evidence type="ECO:0000256" key="14">
    <source>
        <dbReference type="ARBA" id="ARBA00023128"/>
    </source>
</evidence>
<evidence type="ECO:0000256" key="13">
    <source>
        <dbReference type="ARBA" id="ARBA00023075"/>
    </source>
</evidence>
<feature type="transmembrane region" description="Helical" evidence="17">
    <location>
        <begin position="210"/>
        <end position="228"/>
    </location>
</feature>
<dbReference type="InterPro" id="IPR003917">
    <property type="entry name" value="NADH_UbQ_OxRdtase_chain2"/>
</dbReference>
<evidence type="ECO:0000256" key="17">
    <source>
        <dbReference type="RuleBase" id="RU003403"/>
    </source>
</evidence>
<dbReference type="PRINTS" id="PR01436">
    <property type="entry name" value="NADHDHGNASE2"/>
</dbReference>
<feature type="transmembrane region" description="Helical" evidence="17">
    <location>
        <begin position="96"/>
        <end position="118"/>
    </location>
</feature>
<keyword evidence="7 17" id="KW-0812">Transmembrane</keyword>
<name>A0A0U1XFD9_MARCO</name>
<gene>
    <name evidence="19" type="primary">ND2</name>
</gene>
<feature type="transmembrane region" description="Helical" evidence="17">
    <location>
        <begin position="156"/>
        <end position="178"/>
    </location>
</feature>
<sequence length="353" mass="39342">MLSVLPFKFLFIMVLIFGTLFSLSSVHWLGVWAGLEINLIGFIPLLVYQKKAIESESAVKYFVAQAVGSSLLIFGSLTGFSLSWNFMIGMSEEVKISLFLVTVALILKMGAFPMHYWFPSVMASLSWVSCLILVTWQKVAPVFLMSSFFEVSYMFWFGFVLCLFGGGSSLVGGIGGVSQTQIRALLAYSSIGHLGWIMFSVVFSEWAFKVYFSVYIMISVAIFLGLWFMNMNNMLNTSSFNQKSSLSILVILVLLMSLGGLPPLLGFISKMIVIMSCIMYTSFFILSFLIIGSLVSLFYYLSLFFSLYIDVKPFGVSSFYSSSLSLDLITNVIIAINFLGILGVIWSLSIELF</sequence>
<evidence type="ECO:0000256" key="1">
    <source>
        <dbReference type="ARBA" id="ARBA00004448"/>
    </source>
</evidence>